<evidence type="ECO:0000256" key="4">
    <source>
        <dbReference type="ARBA" id="ARBA00022825"/>
    </source>
</evidence>
<dbReference type="RefSeq" id="WP_150903543.1">
    <property type="nucleotide sequence ID" value="NZ_VTWT01000004.1"/>
</dbReference>
<dbReference type="InterPro" id="IPR023827">
    <property type="entry name" value="Peptidase_S8_Asp-AS"/>
</dbReference>
<evidence type="ECO:0000313" key="9">
    <source>
        <dbReference type="EMBL" id="KAA9338909.1"/>
    </source>
</evidence>
<dbReference type="GO" id="GO:0006508">
    <property type="term" value="P:proteolysis"/>
    <property type="evidence" value="ECO:0007669"/>
    <property type="project" value="UniProtKB-KW"/>
</dbReference>
<evidence type="ECO:0000256" key="6">
    <source>
        <dbReference type="SAM" id="SignalP"/>
    </source>
</evidence>
<feature type="chain" id="PRO_5024994652" evidence="6">
    <location>
        <begin position="23"/>
        <end position="934"/>
    </location>
</feature>
<feature type="active site" description="Charge relay system" evidence="5">
    <location>
        <position position="222"/>
    </location>
</feature>
<dbReference type="GO" id="GO:0004252">
    <property type="term" value="F:serine-type endopeptidase activity"/>
    <property type="evidence" value="ECO:0007669"/>
    <property type="project" value="UniProtKB-UniRule"/>
</dbReference>
<evidence type="ECO:0000256" key="5">
    <source>
        <dbReference type="PROSITE-ProRule" id="PRU01240"/>
    </source>
</evidence>
<accession>A0A5N1J1F0</accession>
<evidence type="ECO:0000259" key="7">
    <source>
        <dbReference type="Pfam" id="PF00082"/>
    </source>
</evidence>
<dbReference type="InterPro" id="IPR000209">
    <property type="entry name" value="Peptidase_S8/S53_dom"/>
</dbReference>
<evidence type="ECO:0000259" key="8">
    <source>
        <dbReference type="Pfam" id="PF18962"/>
    </source>
</evidence>
<comment type="similarity">
    <text evidence="1 5">Belongs to the peptidase S8 family.</text>
</comment>
<evidence type="ECO:0000256" key="2">
    <source>
        <dbReference type="ARBA" id="ARBA00022670"/>
    </source>
</evidence>
<feature type="domain" description="Secretion system C-terminal sorting" evidence="8">
    <location>
        <begin position="858"/>
        <end position="931"/>
    </location>
</feature>
<sequence length="934" mass="101307">MRYFYSFLCLIITTFGLLPANAQEARNIPGKLVFKLKPEYKRNITSDGINLRKLQETLATLQATGLVRKYPKGFLPEGKADAVDISLIYQLNLNNTVSLDKARQAILATGVVEYAEPLRFYPLLYQPNDPMADSMATTTQYHLKNIKAYRGWDFEKGDTSIVIGILDTGIRYTHKDLRTNLKYNYADPIDGLDNDNDGYVDNFRGWDIADEDNDATPFLQGHGINVTGVAAASTHNGRGVAGVGFNSKFLPIKIYTSSSNPFSFAGYEGIVYAADHNCDVINLSWGGWAPFSFYEQDIINYAAINRNAVVVAAAGNTNAKLNFYPASYSNVLSVAGLNNLNVKATNATFSHLVDISAPGLNIRTTANVHDSAYTVVGGSSFACPMVAGAAALVKKKFPQYNALQIAERLRVTADAGIYSVAGNANYTEMLGSGILDVAKALSAANVKSVRFTNLNLQAADKIFPGDTLDILADFKNFLDPLTNLTVTLSSPSPNVTVVQNTFAAGPMATLGTISNNTPFQVHIHPNAPLNQKLILRFSFSDGSYTDYQYYELQINPDYLTIDINKLAVTVTSKGNIGFQNMSPEQGASVRYKKVNLLSEGGFLVGSAPTKVSDNIRNATNSPDNNFQRINAIRYVNTPPYADQEAQGSMQDDPTAAASVGVTIDYHAYAWQNAPNDKFVILEYKVRNAKADTLTNLYAGLFADWDVFDPIRNVALWDSATKMGYVYIFERDTLFAGIKLLTSGAPSYYALDNGTPPAGTINISDGFTDAEKYQALSGGVARKMAGNLTSGNDVAHLIGSKLPDLNPSDSATVAFAILAGDSFNDLKASAQAAQNRYDSLGIKIITGQKAAFAKLPFKVYPNPASRNLTIDLPEENFTGAYQLTLLNTVGKTVAVKQGKADRKINVDVSGLPAGLYFVKISNAARTYTAKVQVIK</sequence>
<comment type="caution">
    <text evidence="9">The sequence shown here is derived from an EMBL/GenBank/DDBJ whole genome shotgun (WGS) entry which is preliminary data.</text>
</comment>
<keyword evidence="6" id="KW-0732">Signal</keyword>
<dbReference type="NCBIfam" id="TIGR04183">
    <property type="entry name" value="Por_Secre_tail"/>
    <property type="match status" value="1"/>
</dbReference>
<keyword evidence="10" id="KW-1185">Reference proteome</keyword>
<dbReference type="InterPro" id="IPR050131">
    <property type="entry name" value="Peptidase_S8_subtilisin-like"/>
</dbReference>
<feature type="active site" description="Charge relay system" evidence="5">
    <location>
        <position position="167"/>
    </location>
</feature>
<keyword evidence="3 5" id="KW-0378">Hydrolase</keyword>
<dbReference type="PANTHER" id="PTHR43806">
    <property type="entry name" value="PEPTIDASE S8"/>
    <property type="match status" value="1"/>
</dbReference>
<dbReference type="Gene3D" id="3.40.50.200">
    <property type="entry name" value="Peptidase S8/S53 domain"/>
    <property type="match status" value="1"/>
</dbReference>
<dbReference type="PROSITE" id="PS00136">
    <property type="entry name" value="SUBTILASE_ASP"/>
    <property type="match status" value="1"/>
</dbReference>
<feature type="domain" description="Peptidase S8/S53" evidence="7">
    <location>
        <begin position="160"/>
        <end position="416"/>
    </location>
</feature>
<keyword evidence="4 5" id="KW-0720">Serine protease</keyword>
<evidence type="ECO:0000256" key="1">
    <source>
        <dbReference type="ARBA" id="ARBA00011073"/>
    </source>
</evidence>
<feature type="signal peptide" evidence="6">
    <location>
        <begin position="1"/>
        <end position="22"/>
    </location>
</feature>
<dbReference type="Pfam" id="PF00082">
    <property type="entry name" value="Peptidase_S8"/>
    <property type="match status" value="1"/>
</dbReference>
<name>A0A5N1J1F0_9BACT</name>
<dbReference type="EMBL" id="VTWT01000004">
    <property type="protein sequence ID" value="KAA9338909.1"/>
    <property type="molecule type" value="Genomic_DNA"/>
</dbReference>
<dbReference type="PANTHER" id="PTHR43806:SF11">
    <property type="entry name" value="CEREVISIN-RELATED"/>
    <property type="match status" value="1"/>
</dbReference>
<protein>
    <submittedName>
        <fullName evidence="9">S8 family serine peptidase</fullName>
    </submittedName>
</protein>
<dbReference type="Pfam" id="PF18962">
    <property type="entry name" value="Por_Secre_tail"/>
    <property type="match status" value="1"/>
</dbReference>
<dbReference type="AlphaFoldDB" id="A0A5N1J1F0"/>
<gene>
    <name evidence="9" type="ORF">F0P94_08950</name>
</gene>
<evidence type="ECO:0000313" key="10">
    <source>
        <dbReference type="Proteomes" id="UP000326570"/>
    </source>
</evidence>
<dbReference type="InterPro" id="IPR036852">
    <property type="entry name" value="Peptidase_S8/S53_dom_sf"/>
</dbReference>
<dbReference type="SUPFAM" id="SSF52743">
    <property type="entry name" value="Subtilisin-like"/>
    <property type="match status" value="1"/>
</dbReference>
<reference evidence="9 10" key="1">
    <citation type="submission" date="2019-09" db="EMBL/GenBank/DDBJ databases">
        <title>Genome sequence of Adhaeribacter sp. M2.</title>
        <authorList>
            <person name="Srinivasan S."/>
        </authorList>
    </citation>
    <scope>NUCLEOTIDE SEQUENCE [LARGE SCALE GENOMIC DNA]</scope>
    <source>
        <strain evidence="9 10">M2</strain>
    </source>
</reference>
<feature type="active site" description="Charge relay system" evidence="5">
    <location>
        <position position="380"/>
    </location>
</feature>
<dbReference type="PROSITE" id="PS51892">
    <property type="entry name" value="SUBTILASE"/>
    <property type="match status" value="1"/>
</dbReference>
<organism evidence="9 10">
    <name type="scientific">Adhaeribacter soli</name>
    <dbReference type="NCBI Taxonomy" id="2607655"/>
    <lineage>
        <taxon>Bacteria</taxon>
        <taxon>Pseudomonadati</taxon>
        <taxon>Bacteroidota</taxon>
        <taxon>Cytophagia</taxon>
        <taxon>Cytophagales</taxon>
        <taxon>Hymenobacteraceae</taxon>
        <taxon>Adhaeribacter</taxon>
    </lineage>
</organism>
<dbReference type="InterPro" id="IPR026444">
    <property type="entry name" value="Secre_tail"/>
</dbReference>
<proteinExistence type="inferred from homology"/>
<dbReference type="InterPro" id="IPR015500">
    <property type="entry name" value="Peptidase_S8_subtilisin-rel"/>
</dbReference>
<evidence type="ECO:0000256" key="3">
    <source>
        <dbReference type="ARBA" id="ARBA00022801"/>
    </source>
</evidence>
<dbReference type="PRINTS" id="PR00723">
    <property type="entry name" value="SUBTILISIN"/>
</dbReference>
<dbReference type="Proteomes" id="UP000326570">
    <property type="component" value="Unassembled WGS sequence"/>
</dbReference>
<keyword evidence="2 5" id="KW-0645">Protease</keyword>